<evidence type="ECO:0000313" key="5">
    <source>
        <dbReference type="EMBL" id="KAA0173868.1"/>
    </source>
</evidence>
<gene>
    <name evidence="5" type="ORF">FNF27_04625</name>
    <name evidence="4" type="ORF">FNF28_03829</name>
    <name evidence="2" type="ORF">FNF29_02820</name>
    <name evidence="3" type="ORF">FNF31_02927</name>
</gene>
<keyword evidence="1" id="KW-1133">Transmembrane helix</keyword>
<evidence type="ECO:0000256" key="1">
    <source>
        <dbReference type="SAM" id="Phobius"/>
    </source>
</evidence>
<dbReference type="Proteomes" id="UP000322899">
    <property type="component" value="Unassembled WGS sequence"/>
</dbReference>
<evidence type="ECO:0000313" key="9">
    <source>
        <dbReference type="Proteomes" id="UP000325113"/>
    </source>
</evidence>
<comment type="caution">
    <text evidence="4">The sequence shown here is derived from an EMBL/GenBank/DDBJ whole genome shotgun (WGS) entry which is preliminary data.</text>
</comment>
<dbReference type="Proteomes" id="UP000324907">
    <property type="component" value="Unassembled WGS sequence"/>
</dbReference>
<keyword evidence="1" id="KW-0812">Transmembrane</keyword>
<proteinExistence type="predicted"/>
<evidence type="ECO:0000313" key="2">
    <source>
        <dbReference type="EMBL" id="KAA0153831.1"/>
    </source>
</evidence>
<evidence type="ECO:0000313" key="3">
    <source>
        <dbReference type="EMBL" id="KAA0163104.1"/>
    </source>
</evidence>
<dbReference type="EMBL" id="VLTM01000023">
    <property type="protein sequence ID" value="KAA0163104.1"/>
    <property type="molecule type" value="Genomic_DNA"/>
</dbReference>
<organism evidence="4 8">
    <name type="scientific">Cafeteria roenbergensis</name>
    <name type="common">Marine flagellate</name>
    <dbReference type="NCBI Taxonomy" id="33653"/>
    <lineage>
        <taxon>Eukaryota</taxon>
        <taxon>Sar</taxon>
        <taxon>Stramenopiles</taxon>
        <taxon>Bigyra</taxon>
        <taxon>Opalozoa</taxon>
        <taxon>Bicosoecida</taxon>
        <taxon>Cafeteriaceae</taxon>
        <taxon>Cafeteria</taxon>
    </lineage>
</organism>
<keyword evidence="1" id="KW-0472">Membrane</keyword>
<dbReference type="AlphaFoldDB" id="A0A5A8DGQ1"/>
<evidence type="ECO:0000313" key="7">
    <source>
        <dbReference type="Proteomes" id="UP000323011"/>
    </source>
</evidence>
<dbReference type="OrthoDB" id="272512at2759"/>
<evidence type="ECO:0008006" key="10">
    <source>
        <dbReference type="Google" id="ProtNLM"/>
    </source>
</evidence>
<protein>
    <recommendedName>
        <fullName evidence="10">Phospholipid/glycerol acyltransferase domain-containing protein</fullName>
    </recommendedName>
</protein>
<reference evidence="6 7" key="1">
    <citation type="submission" date="2019-07" db="EMBL/GenBank/DDBJ databases">
        <title>Genomes of Cafeteria roenbergensis.</title>
        <authorList>
            <person name="Fischer M.G."/>
            <person name="Hackl T."/>
            <person name="Roman M."/>
        </authorList>
    </citation>
    <scope>NUCLEOTIDE SEQUENCE [LARGE SCALE GENOMIC DNA]</scope>
    <source>
        <strain evidence="2 7">BVI</strain>
        <strain evidence="3 9">Cflag</strain>
        <strain evidence="5 6">E4-10P</strain>
        <strain evidence="4 8">RCC970-E3</strain>
    </source>
</reference>
<dbReference type="EMBL" id="VLTO01000028">
    <property type="protein sequence ID" value="KAA0173868.1"/>
    <property type="molecule type" value="Genomic_DNA"/>
</dbReference>
<evidence type="ECO:0000313" key="8">
    <source>
        <dbReference type="Proteomes" id="UP000324907"/>
    </source>
</evidence>
<dbReference type="EMBL" id="VLTL01000056">
    <property type="protein sequence ID" value="KAA0164488.1"/>
    <property type="molecule type" value="Genomic_DNA"/>
</dbReference>
<sequence length="425" mass="43030">MEKFSLWNDRKTGVNPFVPLPARVPSNRVVRAIRAAAAWVIAAIIRGPLVAILMGLLWLSSAVDDILRPSAGAAAWAWRRAVVSPVASALLGAIGFLSAEDVNLPPRRLALPESAAVGAAAADFPPAASRSDAASLHRVQSGDVLICNHTSFADVLFLAARFAPVFMLSGLDGSAKTAGTWEALVAAMAPVPASVAGPAPHAPVVDASKAHETVGSAKELPLSSTAAGAVAAAQLSGAGPLAVWLEGGTRTNGRSVIRASAAATDIAMGGASCRVRSADADVAATASRSAVLHYVAVAYPASPAPLPVSPTHPLGSGWDALWQCMGTPYLGARVVRVAPGHEAQLGDCKPPAPHAGRAASAVGTTPLKGAGFATVPWAEAAQATLALMVGGTTGRPVSWNSADAIECQAFADTGARPSRASVRTH</sequence>
<keyword evidence="7" id="KW-1185">Reference proteome</keyword>
<evidence type="ECO:0000313" key="4">
    <source>
        <dbReference type="EMBL" id="KAA0164488.1"/>
    </source>
</evidence>
<dbReference type="Proteomes" id="UP000323011">
    <property type="component" value="Unassembled WGS sequence"/>
</dbReference>
<accession>A0A5A8DGQ1</accession>
<dbReference type="EMBL" id="VLTN01000014">
    <property type="protein sequence ID" value="KAA0153831.1"/>
    <property type="molecule type" value="Genomic_DNA"/>
</dbReference>
<feature type="transmembrane region" description="Helical" evidence="1">
    <location>
        <begin position="36"/>
        <end position="58"/>
    </location>
</feature>
<evidence type="ECO:0000313" key="6">
    <source>
        <dbReference type="Proteomes" id="UP000322899"/>
    </source>
</evidence>
<name>A0A5A8DGQ1_CAFRO</name>
<dbReference type="Proteomes" id="UP000325113">
    <property type="component" value="Unassembled WGS sequence"/>
</dbReference>